<evidence type="ECO:0000259" key="8">
    <source>
        <dbReference type="Pfam" id="PF00482"/>
    </source>
</evidence>
<feature type="transmembrane region" description="Helical" evidence="7">
    <location>
        <begin position="181"/>
        <end position="203"/>
    </location>
</feature>
<dbReference type="RefSeq" id="WP_011988489.1">
    <property type="nucleotide sequence ID" value="NC_009705.1"/>
</dbReference>
<evidence type="ECO:0000256" key="7">
    <source>
        <dbReference type="SAM" id="Phobius"/>
    </source>
</evidence>
<name>A0A0U1QTD6_YERP3</name>
<dbReference type="PANTHER" id="PTHR30012:SF0">
    <property type="entry name" value="TYPE II SECRETION SYSTEM PROTEIN F-RELATED"/>
    <property type="match status" value="1"/>
</dbReference>
<dbReference type="Pfam" id="PF00482">
    <property type="entry name" value="T2SSF"/>
    <property type="match status" value="2"/>
</dbReference>
<evidence type="ECO:0000256" key="4">
    <source>
        <dbReference type="ARBA" id="ARBA00022692"/>
    </source>
</evidence>
<dbReference type="PANTHER" id="PTHR30012">
    <property type="entry name" value="GENERAL SECRETION PATHWAY PROTEIN"/>
    <property type="match status" value="1"/>
</dbReference>
<feature type="transmembrane region" description="Helical" evidence="7">
    <location>
        <begin position="325"/>
        <end position="346"/>
    </location>
</feature>
<organism evidence="9 10">
    <name type="scientific">Yersinia pseudotuberculosis serotype O:1b (strain IP 31758)</name>
    <dbReference type="NCBI Taxonomy" id="349747"/>
    <lineage>
        <taxon>Bacteria</taxon>
        <taxon>Pseudomonadati</taxon>
        <taxon>Pseudomonadota</taxon>
        <taxon>Gammaproteobacteria</taxon>
        <taxon>Enterobacterales</taxon>
        <taxon>Yersiniaceae</taxon>
        <taxon>Yersinia</taxon>
    </lineage>
</organism>
<dbReference type="EMBL" id="CP000719">
    <property type="protein sequence ID" value="ABS45645.1"/>
    <property type="molecule type" value="Genomic_DNA"/>
</dbReference>
<dbReference type="InterPro" id="IPR003004">
    <property type="entry name" value="GspF/PilC"/>
</dbReference>
<gene>
    <name evidence="9" type="ordered locus">YpsIP31758_B0018</name>
</gene>
<evidence type="ECO:0000313" key="10">
    <source>
        <dbReference type="Proteomes" id="UP000002412"/>
    </source>
</evidence>
<comment type="similarity">
    <text evidence="2">Belongs to the GSP F family.</text>
</comment>
<sequence length="359" mass="40121">MILHYLINDVGTWWHKANFSGAERIELYRSLSILMRNKIKLDDALRKLYQVYSKNGKKRGSRQAIIVWDCLQSISNGKSLSTALTRWVPNHESTLIKSGEESGSITKAFAEAVKMIQVKGKLLGSIAKATLYPLMLSFSLAALLNITANDVMPKISRVSNPDLWEGSARWLYLLSEYTVDYGLYVVIFLVSLTTASIVSLPYLKGNIRIKLDRIPPYSLYRMLHGSAFLLNISVMMSAGIQMQEALRIISNGSSPWLMQRVNSALFGIGLGKNLGEALEISGYDFPDRKAIPFISILADTGNLDEVLPDYANEWLEESVRNIDTIANWMLSIGLILIGLVIALIMIGTNEISNYMQTMN</sequence>
<dbReference type="AlphaFoldDB" id="A0A0U1QTD6"/>
<keyword evidence="5 7" id="KW-1133">Transmembrane helix</keyword>
<comment type="subcellular location">
    <subcellularLocation>
        <location evidence="1">Cell membrane</location>
        <topology evidence="1">Multi-pass membrane protein</topology>
    </subcellularLocation>
</comment>
<evidence type="ECO:0000256" key="6">
    <source>
        <dbReference type="ARBA" id="ARBA00023136"/>
    </source>
</evidence>
<keyword evidence="4 7" id="KW-0812">Transmembrane</keyword>
<dbReference type="Proteomes" id="UP000002412">
    <property type="component" value="Plasmid p_153kb"/>
</dbReference>
<keyword evidence="3" id="KW-1003">Cell membrane</keyword>
<evidence type="ECO:0000256" key="5">
    <source>
        <dbReference type="ARBA" id="ARBA00022989"/>
    </source>
</evidence>
<keyword evidence="9" id="KW-0614">Plasmid</keyword>
<reference evidence="9 10" key="1">
    <citation type="journal article" date="2007" name="PLoS Genet.">
        <title>The complete genome sequence of Yersinia pseudotuberculosis IP31758, the causative agent of Far East scarlet-like fever.</title>
        <authorList>
            <person name="Eppinger M."/>
            <person name="Rosovitz M.J."/>
            <person name="Fricke W.F."/>
            <person name="Rasko D.A."/>
            <person name="Kokorina G."/>
            <person name="Fayolle C."/>
            <person name="Lindler L.E."/>
            <person name="Carniel E."/>
            <person name="Ravel J."/>
        </authorList>
    </citation>
    <scope>NUCLEOTIDE SEQUENCE [LARGE SCALE GENOMIC DNA]</scope>
    <source>
        <strain evidence="9 10">IP 31758</strain>
        <plasmid evidence="10">Plasmid plasmid_153kb</plasmid>
    </source>
</reference>
<protein>
    <submittedName>
        <fullName evidence="9">Bacterial type II secretion system protein F domain</fullName>
    </submittedName>
</protein>
<geneLocation type="plasmid" evidence="10">
    <name>plasmid_153kb</name>
</geneLocation>
<dbReference type="GO" id="GO:0005886">
    <property type="term" value="C:plasma membrane"/>
    <property type="evidence" value="ECO:0007669"/>
    <property type="project" value="UniProtKB-SubCell"/>
</dbReference>
<dbReference type="InterPro" id="IPR042094">
    <property type="entry name" value="T2SS_GspF_sf"/>
</dbReference>
<keyword evidence="6 7" id="KW-0472">Membrane</keyword>
<evidence type="ECO:0000256" key="1">
    <source>
        <dbReference type="ARBA" id="ARBA00004651"/>
    </source>
</evidence>
<feature type="domain" description="Type II secretion system protein GspF" evidence="8">
    <location>
        <begin position="28"/>
        <end position="143"/>
    </location>
</feature>
<dbReference type="HOGENOM" id="CLU_063664_0_0_6"/>
<feature type="domain" description="Type II secretion system protein GspF" evidence="8">
    <location>
        <begin position="228"/>
        <end position="347"/>
    </location>
</feature>
<evidence type="ECO:0000256" key="2">
    <source>
        <dbReference type="ARBA" id="ARBA00005745"/>
    </source>
</evidence>
<feature type="transmembrane region" description="Helical" evidence="7">
    <location>
        <begin position="129"/>
        <end position="148"/>
    </location>
</feature>
<evidence type="ECO:0000313" key="9">
    <source>
        <dbReference type="EMBL" id="ABS45645.1"/>
    </source>
</evidence>
<dbReference type="Gene3D" id="1.20.81.30">
    <property type="entry name" value="Type II secretion system (T2SS), domain F"/>
    <property type="match status" value="2"/>
</dbReference>
<evidence type="ECO:0000256" key="3">
    <source>
        <dbReference type="ARBA" id="ARBA00022475"/>
    </source>
</evidence>
<accession>A0A0U1QTD6</accession>
<dbReference type="InterPro" id="IPR018076">
    <property type="entry name" value="T2SS_GspF_dom"/>
</dbReference>
<dbReference type="KEGG" id="ypi:YpsIP31758_B0018"/>
<proteinExistence type="inferred from homology"/>